<dbReference type="SMART" id="SM00091">
    <property type="entry name" value="PAS"/>
    <property type="match status" value="7"/>
</dbReference>
<evidence type="ECO:0000313" key="9">
    <source>
        <dbReference type="EMBL" id="GAA3513271.1"/>
    </source>
</evidence>
<organism evidence="9 10">
    <name type="scientific">Aquimarina addita</name>
    <dbReference type="NCBI Taxonomy" id="870485"/>
    <lineage>
        <taxon>Bacteria</taxon>
        <taxon>Pseudomonadati</taxon>
        <taxon>Bacteroidota</taxon>
        <taxon>Flavobacteriia</taxon>
        <taxon>Flavobacteriales</taxon>
        <taxon>Flavobacteriaceae</taxon>
        <taxon>Aquimarina</taxon>
    </lineage>
</organism>
<keyword evidence="4" id="KW-0808">Transferase</keyword>
<dbReference type="PROSITE" id="PS50109">
    <property type="entry name" value="HIS_KIN"/>
    <property type="match status" value="1"/>
</dbReference>
<dbReference type="InterPro" id="IPR004358">
    <property type="entry name" value="Sig_transdc_His_kin-like_C"/>
</dbReference>
<comment type="caution">
    <text evidence="9">The sequence shown here is derived from an EMBL/GenBank/DDBJ whole genome shotgun (WGS) entry which is preliminary data.</text>
</comment>
<dbReference type="PANTHER" id="PTHR43304:SF1">
    <property type="entry name" value="PAC DOMAIN-CONTAINING PROTEIN"/>
    <property type="match status" value="1"/>
</dbReference>
<evidence type="ECO:0000259" key="7">
    <source>
        <dbReference type="PROSITE" id="PS50112"/>
    </source>
</evidence>
<feature type="domain" description="PAS" evidence="7">
    <location>
        <begin position="801"/>
        <end position="873"/>
    </location>
</feature>
<dbReference type="Pfam" id="PF00989">
    <property type="entry name" value="PAS"/>
    <property type="match status" value="1"/>
</dbReference>
<dbReference type="Gene3D" id="3.30.565.10">
    <property type="entry name" value="Histidine kinase-like ATPase, C-terminal domain"/>
    <property type="match status" value="1"/>
</dbReference>
<dbReference type="CDD" id="cd00130">
    <property type="entry name" value="PAS"/>
    <property type="match status" value="6"/>
</dbReference>
<dbReference type="NCBIfam" id="TIGR00229">
    <property type="entry name" value="sensory_box"/>
    <property type="match status" value="7"/>
</dbReference>
<dbReference type="SUPFAM" id="SSF55874">
    <property type="entry name" value="ATPase domain of HSP90 chaperone/DNA topoisomerase II/histidine kinase"/>
    <property type="match status" value="1"/>
</dbReference>
<feature type="domain" description="PAC" evidence="8">
    <location>
        <begin position="621"/>
        <end position="673"/>
    </location>
</feature>
<dbReference type="Pfam" id="PF08448">
    <property type="entry name" value="PAS_4"/>
    <property type="match status" value="1"/>
</dbReference>
<dbReference type="InterPro" id="IPR013656">
    <property type="entry name" value="PAS_4"/>
</dbReference>
<evidence type="ECO:0000256" key="2">
    <source>
        <dbReference type="ARBA" id="ARBA00012438"/>
    </source>
</evidence>
<dbReference type="InterPro" id="IPR052162">
    <property type="entry name" value="Sensor_kinase/Photoreceptor"/>
</dbReference>
<feature type="domain" description="PAC" evidence="8">
    <location>
        <begin position="357"/>
        <end position="409"/>
    </location>
</feature>
<feature type="domain" description="PAC" evidence="8">
    <location>
        <begin position="489"/>
        <end position="541"/>
    </location>
</feature>
<dbReference type="PRINTS" id="PR00344">
    <property type="entry name" value="BCTRLSENSOR"/>
</dbReference>
<name>A0ABP6UQF2_9FLAO</name>
<evidence type="ECO:0000313" key="10">
    <source>
        <dbReference type="Proteomes" id="UP001500459"/>
    </source>
</evidence>
<dbReference type="InterPro" id="IPR003594">
    <property type="entry name" value="HATPase_dom"/>
</dbReference>
<dbReference type="InterPro" id="IPR000700">
    <property type="entry name" value="PAS-assoc_C"/>
</dbReference>
<evidence type="ECO:0000259" key="6">
    <source>
        <dbReference type="PROSITE" id="PS50109"/>
    </source>
</evidence>
<evidence type="ECO:0000259" key="8">
    <source>
        <dbReference type="PROSITE" id="PS50113"/>
    </source>
</evidence>
<feature type="domain" description="PAC" evidence="8">
    <location>
        <begin position="238"/>
        <end position="291"/>
    </location>
</feature>
<dbReference type="InterPro" id="IPR005467">
    <property type="entry name" value="His_kinase_dom"/>
</dbReference>
<feature type="domain" description="PAS" evidence="7">
    <location>
        <begin position="674"/>
        <end position="744"/>
    </location>
</feature>
<dbReference type="PANTHER" id="PTHR43304">
    <property type="entry name" value="PHYTOCHROME-LIKE PROTEIN CPH1"/>
    <property type="match status" value="1"/>
</dbReference>
<dbReference type="Pfam" id="PF02518">
    <property type="entry name" value="HATPase_c"/>
    <property type="match status" value="1"/>
</dbReference>
<feature type="domain" description="PAC" evidence="8">
    <location>
        <begin position="748"/>
        <end position="800"/>
    </location>
</feature>
<dbReference type="EC" id="2.7.13.3" evidence="2"/>
<dbReference type="InterPro" id="IPR013655">
    <property type="entry name" value="PAS_fold_3"/>
</dbReference>
<dbReference type="Proteomes" id="UP001500459">
    <property type="component" value="Unassembled WGS sequence"/>
</dbReference>
<dbReference type="RefSeq" id="WP_344928604.1">
    <property type="nucleotide sequence ID" value="NZ_BAABCW010000012.1"/>
</dbReference>
<gene>
    <name evidence="9" type="ORF">GCM10022393_28830</name>
</gene>
<evidence type="ECO:0000256" key="5">
    <source>
        <dbReference type="ARBA" id="ARBA00022777"/>
    </source>
</evidence>
<dbReference type="InterPro" id="IPR001610">
    <property type="entry name" value="PAC"/>
</dbReference>
<dbReference type="SUPFAM" id="SSF55785">
    <property type="entry name" value="PYP-like sensor domain (PAS domain)"/>
    <property type="match status" value="7"/>
</dbReference>
<proteinExistence type="predicted"/>
<dbReference type="Pfam" id="PF08447">
    <property type="entry name" value="PAS_3"/>
    <property type="match status" value="2"/>
</dbReference>
<accession>A0ABP6UQF2</accession>
<feature type="domain" description="Histidine kinase" evidence="6">
    <location>
        <begin position="955"/>
        <end position="1172"/>
    </location>
</feature>
<dbReference type="EMBL" id="BAABCW010000012">
    <property type="protein sequence ID" value="GAA3513271.1"/>
    <property type="molecule type" value="Genomic_DNA"/>
</dbReference>
<feature type="domain" description="PAC" evidence="8">
    <location>
        <begin position="108"/>
        <end position="160"/>
    </location>
</feature>
<evidence type="ECO:0000256" key="3">
    <source>
        <dbReference type="ARBA" id="ARBA00022553"/>
    </source>
</evidence>
<keyword evidence="10" id="KW-1185">Reference proteome</keyword>
<evidence type="ECO:0000256" key="4">
    <source>
        <dbReference type="ARBA" id="ARBA00022679"/>
    </source>
</evidence>
<reference evidence="10" key="1">
    <citation type="journal article" date="2019" name="Int. J. Syst. Evol. Microbiol.">
        <title>The Global Catalogue of Microorganisms (GCM) 10K type strain sequencing project: providing services to taxonomists for standard genome sequencing and annotation.</title>
        <authorList>
            <consortium name="The Broad Institute Genomics Platform"/>
            <consortium name="The Broad Institute Genome Sequencing Center for Infectious Disease"/>
            <person name="Wu L."/>
            <person name="Ma J."/>
        </authorList>
    </citation>
    <scope>NUCLEOTIDE SEQUENCE [LARGE SCALE GENOMIC DNA]</scope>
    <source>
        <strain evidence="10">JCM 17106</strain>
    </source>
</reference>
<protein>
    <recommendedName>
        <fullName evidence="2">histidine kinase</fullName>
        <ecNumber evidence="2">2.7.13.3</ecNumber>
    </recommendedName>
</protein>
<keyword evidence="3" id="KW-0597">Phosphoprotein</keyword>
<dbReference type="InterPro" id="IPR036890">
    <property type="entry name" value="HATPase_C_sf"/>
</dbReference>
<evidence type="ECO:0000256" key="1">
    <source>
        <dbReference type="ARBA" id="ARBA00000085"/>
    </source>
</evidence>
<sequence length="1173" mass="134059">MIFSRQKSTFKNNYSLDNYLKTELYELIQNDAKVFEFIQDSVLDGIWFWDLDHPENEWMSPKFWTTLGYDPNKMPHRSSAWQEIINQNDLKEAMVNFTKHCRDSTFEYDQIVRYTHKLGHTVWIQCRGLAIRDDFGKPLRMLGAHSDITKLKKAEENLKKQLDRYQHIIDGANLGTWEWNVRTGETIFNERWANIIGYSLLELNPVSFETWVNSAHPLDLVKSNKLLEDHFKGVTDYYECESRMRHKNGEWIWVLNKGKVVSWDADGTPEWVIGSHQEITKSKKALEKNRLFVAQAPSAIAMFDTQMRYLAASQRWLDDYKINDQNIIGKSHYEVFPEIGDNWKRDHQECLQGKILKKDEDSFEREDGSIQWISWELRPWYTSENIIGGILMHTADISKIKEVEAINQERKTFLEAILDSIDVGIVSCDKNGKLLLFNKATKEWHGLPPGPVPPEELSKYYGLYRTDGITPLSADEIPLLRALKGEIIENEELTIVTASGVKRKITTNGSQLKGANGEVFGAVVAMHDITRVKEAEALNQERQTFLEAILDNINVGIGSCDKDGNITLFNSTTKKWFGLPDDSVPTSEWSDYFGLYKEDAITPLENNEIPLLKSLNGEEVNEYEIVITTKNKEKRHIVTNASQLIGAQGDITGAVVAMHDITDRKNAEEQLRQSEQAFRGNFENAAIGMAIINLEGQWVEVNNSLCNIIGYTMEELKESSFQDITHAEDLDKDLEFLNELVEGKRSFYHLEKRYIHKNGYNVHVILSVSTVRDKDDNPLYFVSQITDISPRIKARKRLQQTLAKLEGILEASSQVAVIGTDTTGLITNFNTGAENLLGYKREELIFKENLQIMHVPEEIRVVEDELSNILQEKVKDFTVFTALADREKHFTREWSYVRKDGTQFPVQLTITAIKENDSIIGYLGVAANISEIKNVERELKSLLDVSKDQNKRLRNFAHIVSHNLKSHSGNFEMLLDLYIQENPEAINSEIIQLFQTASVNLSETIKHLNQVVLINNSINDNLVPINVREAINNIAKTVGGIALEAEVSIINNASADVNVMAIPAYLDSILLNFMTNGIKYRSEDRNSFVSFEIKQEDEFSVISIKDNGIGIDLKRHREKLFGMYKTFHNNAEARGIGLFITKNQIEALGGKVDVFSEVNKGTNFKIYLKNEEV</sequence>
<dbReference type="SMART" id="SM00086">
    <property type="entry name" value="PAC"/>
    <property type="match status" value="6"/>
</dbReference>
<dbReference type="InterPro" id="IPR000014">
    <property type="entry name" value="PAS"/>
</dbReference>
<dbReference type="InterPro" id="IPR035965">
    <property type="entry name" value="PAS-like_dom_sf"/>
</dbReference>
<dbReference type="PROSITE" id="PS50113">
    <property type="entry name" value="PAC"/>
    <property type="match status" value="7"/>
</dbReference>
<keyword evidence="5" id="KW-0418">Kinase</keyword>
<feature type="domain" description="PAC" evidence="8">
    <location>
        <begin position="890"/>
        <end position="941"/>
    </location>
</feature>
<dbReference type="SMART" id="SM00387">
    <property type="entry name" value="HATPase_c"/>
    <property type="match status" value="1"/>
</dbReference>
<dbReference type="InterPro" id="IPR013767">
    <property type="entry name" value="PAS_fold"/>
</dbReference>
<comment type="catalytic activity">
    <reaction evidence="1">
        <text>ATP + protein L-histidine = ADP + protein N-phospho-L-histidine.</text>
        <dbReference type="EC" id="2.7.13.3"/>
    </reaction>
</comment>
<dbReference type="Pfam" id="PF13426">
    <property type="entry name" value="PAS_9"/>
    <property type="match status" value="3"/>
</dbReference>
<dbReference type="PROSITE" id="PS50112">
    <property type="entry name" value="PAS"/>
    <property type="match status" value="2"/>
</dbReference>
<dbReference type="Gene3D" id="3.30.450.20">
    <property type="entry name" value="PAS domain"/>
    <property type="match status" value="7"/>
</dbReference>